<accession>A0A1I3J4G7</accession>
<dbReference type="OrthoDB" id="356878at2"/>
<protein>
    <submittedName>
        <fullName evidence="1">Uncharacterized protein</fullName>
    </submittedName>
</protein>
<dbReference type="AlphaFoldDB" id="A0A1I3J4G7"/>
<reference evidence="2" key="1">
    <citation type="submission" date="2016-10" db="EMBL/GenBank/DDBJ databases">
        <authorList>
            <person name="Varghese N."/>
            <person name="Submissions S."/>
        </authorList>
    </citation>
    <scope>NUCLEOTIDE SEQUENCE [LARGE SCALE GENOMIC DNA]</scope>
    <source>
        <strain evidence="2">XBD1002</strain>
    </source>
</reference>
<dbReference type="EMBL" id="FORI01000002">
    <property type="protein sequence ID" value="SFI55083.1"/>
    <property type="molecule type" value="Genomic_DNA"/>
</dbReference>
<evidence type="ECO:0000313" key="1">
    <source>
        <dbReference type="EMBL" id="SFI55083.1"/>
    </source>
</evidence>
<organism evidence="1 2">
    <name type="scientific">Treponema bryantii</name>
    <dbReference type="NCBI Taxonomy" id="163"/>
    <lineage>
        <taxon>Bacteria</taxon>
        <taxon>Pseudomonadati</taxon>
        <taxon>Spirochaetota</taxon>
        <taxon>Spirochaetia</taxon>
        <taxon>Spirochaetales</taxon>
        <taxon>Treponemataceae</taxon>
        <taxon>Treponema</taxon>
    </lineage>
</organism>
<proteinExistence type="predicted"/>
<evidence type="ECO:0000313" key="2">
    <source>
        <dbReference type="Proteomes" id="UP000182737"/>
    </source>
</evidence>
<dbReference type="Proteomes" id="UP000182737">
    <property type="component" value="Unassembled WGS sequence"/>
</dbReference>
<sequence>MNFYDTTNIPCFGVAGNFTGHLEQAGEAADFKNVKTLEQNAPKAIFPTFLPLKQPNSNSDASVIPDFLTIFPFDSKRIIFPKGEEKLQIEPECAIIFDATWKGDTLTELKPVSFGASNDCSIRKQGAKKISEKKNWGSCTKGFSENQIAADGFESGCLLDAYRIASFLIRNGVVYDYGENSAVRDYSYIYKKLTAWMLDKFNHQLNEGPAEDIHSYLVAAGHPQQIMVSIGATRYTAWGESNFLQNGDKAVVVVYPESKYEPEQIKKMAETGDFSDRSISALVQTVEM</sequence>
<gene>
    <name evidence="1" type="ORF">SAMN04487775_102328</name>
</gene>
<dbReference type="RefSeq" id="WP_074930708.1">
    <property type="nucleotide sequence ID" value="NZ_FORI01000002.1"/>
</dbReference>
<dbReference type="Pfam" id="PF18985">
    <property type="entry name" value="DUF5718"/>
    <property type="match status" value="1"/>
</dbReference>
<keyword evidence="2" id="KW-1185">Reference proteome</keyword>
<name>A0A1I3J4G7_9SPIR</name>
<dbReference type="InterPro" id="IPR043776">
    <property type="entry name" value="DUF5718"/>
</dbReference>